<dbReference type="Proteomes" id="UP001562065">
    <property type="component" value="Unassembled WGS sequence"/>
</dbReference>
<comment type="caution">
    <text evidence="5">The sequence shown here is derived from an EMBL/GenBank/DDBJ whole genome shotgun (WGS) entry which is preliminary data.</text>
</comment>
<dbReference type="EC" id="3.1.1.-" evidence="3"/>
<reference evidence="5 6" key="1">
    <citation type="submission" date="2024-07" db="EMBL/GenBank/DDBJ databases">
        <authorList>
            <person name="Ren Q."/>
        </authorList>
    </citation>
    <scope>NUCLEOTIDE SEQUENCE [LARGE SCALE GENOMIC DNA]</scope>
    <source>
        <strain evidence="5 6">REN37</strain>
    </source>
</reference>
<evidence type="ECO:0000313" key="5">
    <source>
        <dbReference type="EMBL" id="MEY1661892.1"/>
    </source>
</evidence>
<sequence>MSQVQLSCGVIEGLRRDDGVTEFRGVPYAAAPVGALRFRAPQPVSAWQGVRRADRYPAAAWQEASAMLGEPIGDDCLALNIWVPYGDGPFPVMVWLHGGGYTSGSPSQLLYHGANLARSQNVIVVNVGYRLGVWGYGWFRHRIPDADSNLGLRDQIAALGWVQEHIAAFGGAADQVTLFGESAGGFSVATLLAVPSARSLFHRAVVQSGAADMVVSPEEAQRVTELVLAANPALLDDLEHAPAAEFVRAQRAAMKEPVARAMSDRVPQYGMPFLPAVDGELLPEPPLQAIARGVARDKWLLAGACRDEYHLFVYAPPYNGGKSMDALREVDDSSLQSRFERLLPQHHQQAWQLYSEHVDVDPARSRLDIFSAMESDRLFRVPTRRLLDAHAAAGGQSWGYLFTWPTTLMGVPLGTPHVVDVPFVFDNTESPLGRLFTGGGPGAAALAQQVASVWGGLARGEMPPWPAWQAGHDAPHYFGPDGNGEPLLRTAYEPLWQDALPPPTEESS</sequence>
<evidence type="ECO:0000259" key="4">
    <source>
        <dbReference type="Pfam" id="PF00135"/>
    </source>
</evidence>
<dbReference type="InterPro" id="IPR002018">
    <property type="entry name" value="CarbesteraseB"/>
</dbReference>
<dbReference type="Pfam" id="PF00135">
    <property type="entry name" value="COesterase"/>
    <property type="match status" value="1"/>
</dbReference>
<proteinExistence type="inferred from homology"/>
<dbReference type="EMBL" id="JBGCUO010000001">
    <property type="protein sequence ID" value="MEY1661892.1"/>
    <property type="molecule type" value="Genomic_DNA"/>
</dbReference>
<dbReference type="SUPFAM" id="SSF53474">
    <property type="entry name" value="alpha/beta-Hydrolases"/>
    <property type="match status" value="1"/>
</dbReference>
<gene>
    <name evidence="5" type="ORF">AB5I84_06980</name>
</gene>
<evidence type="ECO:0000256" key="3">
    <source>
        <dbReference type="RuleBase" id="RU361235"/>
    </source>
</evidence>
<accession>A0ABV4AGD4</accession>
<name>A0ABV4AGD4_9GAMM</name>
<evidence type="ECO:0000256" key="1">
    <source>
        <dbReference type="ARBA" id="ARBA00005964"/>
    </source>
</evidence>
<dbReference type="InterPro" id="IPR019826">
    <property type="entry name" value="Carboxylesterase_B_AS"/>
</dbReference>
<feature type="domain" description="Carboxylesterase type B" evidence="4">
    <location>
        <begin position="3"/>
        <end position="429"/>
    </location>
</feature>
<dbReference type="InterPro" id="IPR050654">
    <property type="entry name" value="AChE-related_enzymes"/>
</dbReference>
<dbReference type="PROSITE" id="PS00122">
    <property type="entry name" value="CARBOXYLESTERASE_B_1"/>
    <property type="match status" value="1"/>
</dbReference>
<dbReference type="InterPro" id="IPR029058">
    <property type="entry name" value="AB_hydrolase_fold"/>
</dbReference>
<evidence type="ECO:0000256" key="2">
    <source>
        <dbReference type="ARBA" id="ARBA00022801"/>
    </source>
</evidence>
<protein>
    <recommendedName>
        <fullName evidence="3">Carboxylic ester hydrolase</fullName>
        <ecNumber evidence="3">3.1.1.-</ecNumber>
    </recommendedName>
</protein>
<evidence type="ECO:0000313" key="6">
    <source>
        <dbReference type="Proteomes" id="UP001562065"/>
    </source>
</evidence>
<dbReference type="Gene3D" id="3.40.50.1820">
    <property type="entry name" value="alpha/beta hydrolase"/>
    <property type="match status" value="1"/>
</dbReference>
<keyword evidence="6" id="KW-1185">Reference proteome</keyword>
<comment type="similarity">
    <text evidence="1 3">Belongs to the type-B carboxylesterase/lipase family.</text>
</comment>
<dbReference type="PANTHER" id="PTHR43918:SF4">
    <property type="entry name" value="CARBOXYLIC ESTER HYDROLASE"/>
    <property type="match status" value="1"/>
</dbReference>
<organism evidence="5 6">
    <name type="scientific">Isoalcanivorax beigongshangi</name>
    <dbReference type="NCBI Taxonomy" id="3238810"/>
    <lineage>
        <taxon>Bacteria</taxon>
        <taxon>Pseudomonadati</taxon>
        <taxon>Pseudomonadota</taxon>
        <taxon>Gammaproteobacteria</taxon>
        <taxon>Oceanospirillales</taxon>
        <taxon>Alcanivoracaceae</taxon>
        <taxon>Isoalcanivorax</taxon>
    </lineage>
</organism>
<dbReference type="PANTHER" id="PTHR43918">
    <property type="entry name" value="ACETYLCHOLINESTERASE"/>
    <property type="match status" value="1"/>
</dbReference>
<keyword evidence="2 3" id="KW-0378">Hydrolase</keyword>
<dbReference type="RefSeq" id="WP_369455141.1">
    <property type="nucleotide sequence ID" value="NZ_JBGCUO010000001.1"/>
</dbReference>